<keyword evidence="2" id="KW-1185">Reference proteome</keyword>
<dbReference type="OrthoDB" id="6071718at2759"/>
<dbReference type="RefSeq" id="XP_009047862.1">
    <property type="nucleotide sequence ID" value="XM_009049614.1"/>
</dbReference>
<reference evidence="1 2" key="1">
    <citation type="journal article" date="2013" name="Nature">
        <title>Insights into bilaterian evolution from three spiralian genomes.</title>
        <authorList>
            <person name="Simakov O."/>
            <person name="Marletaz F."/>
            <person name="Cho S.J."/>
            <person name="Edsinger-Gonzales E."/>
            <person name="Havlak P."/>
            <person name="Hellsten U."/>
            <person name="Kuo D.H."/>
            <person name="Larsson T."/>
            <person name="Lv J."/>
            <person name="Arendt D."/>
            <person name="Savage R."/>
            <person name="Osoegawa K."/>
            <person name="de Jong P."/>
            <person name="Grimwood J."/>
            <person name="Chapman J.A."/>
            <person name="Shapiro H."/>
            <person name="Aerts A."/>
            <person name="Otillar R.P."/>
            <person name="Terry A.Y."/>
            <person name="Boore J.L."/>
            <person name="Grigoriev I.V."/>
            <person name="Lindberg D.R."/>
            <person name="Seaver E.C."/>
            <person name="Weisblat D.A."/>
            <person name="Putnam N.H."/>
            <person name="Rokhsar D.S."/>
        </authorList>
    </citation>
    <scope>NUCLEOTIDE SEQUENCE [LARGE SCALE GENOMIC DNA]</scope>
</reference>
<dbReference type="EMBL" id="KB200521">
    <property type="protein sequence ID" value="ESP01228.1"/>
    <property type="molecule type" value="Genomic_DNA"/>
</dbReference>
<proteinExistence type="predicted"/>
<dbReference type="SUPFAM" id="SSF57184">
    <property type="entry name" value="Growth factor receptor domain"/>
    <property type="match status" value="1"/>
</dbReference>
<organism evidence="1 2">
    <name type="scientific">Lottia gigantea</name>
    <name type="common">Giant owl limpet</name>
    <dbReference type="NCBI Taxonomy" id="225164"/>
    <lineage>
        <taxon>Eukaryota</taxon>
        <taxon>Metazoa</taxon>
        <taxon>Spiralia</taxon>
        <taxon>Lophotrochozoa</taxon>
        <taxon>Mollusca</taxon>
        <taxon>Gastropoda</taxon>
        <taxon>Patellogastropoda</taxon>
        <taxon>Lottioidea</taxon>
        <taxon>Lottiidae</taxon>
        <taxon>Lottia</taxon>
    </lineage>
</organism>
<dbReference type="AlphaFoldDB" id="V4AV73"/>
<dbReference type="STRING" id="225164.V4AV73"/>
<dbReference type="PANTHER" id="PTHR46104:SF1">
    <property type="entry name" value="GENE 9195-RELATED"/>
    <property type="match status" value="1"/>
</dbReference>
<accession>V4AV73</accession>
<sequence>MTIVNISGYYCDGLGLVQVTNPCDEGYYCPEGQTTAAPVAFICPQGFNCPTGSDQPIMCPRGFYQFSTGMGTCDQCPSRFYCDPYELGNTTGIINPVDCPVGHYCPLSTGYKYTNPCPPGTFSNTPGFESSGKYANECIPCDPGYYCPSQGLIKPYAECTAGYYCEVGSPEPAPVGQSYGYLCPVGHYCPQGTPVPVPCSKGTYQPQQGAGNKSEDCIECPPGYYCQGQGNTNPTGLCDPGFFCTAGSMHKRPFDPGFLTYINGTSR</sequence>
<dbReference type="HOGENOM" id="CLU_1232673_0_0_1"/>
<name>V4AV73_LOTGI</name>
<dbReference type="GeneID" id="20230751"/>
<dbReference type="OMA" id="SARIYCE"/>
<evidence type="ECO:0000313" key="1">
    <source>
        <dbReference type="EMBL" id="ESP01228.1"/>
    </source>
</evidence>
<protein>
    <recommendedName>
        <fullName evidence="3">Tyrosine-protein kinase ephrin type A/B receptor-like domain-containing protein</fullName>
    </recommendedName>
</protein>
<dbReference type="InterPro" id="IPR009030">
    <property type="entry name" value="Growth_fac_rcpt_cys_sf"/>
</dbReference>
<dbReference type="Proteomes" id="UP000030746">
    <property type="component" value="Unassembled WGS sequence"/>
</dbReference>
<gene>
    <name evidence="1" type="ORF">LOTGIDRAFT_111611</name>
</gene>
<dbReference type="KEGG" id="lgi:LOTGIDRAFT_111611"/>
<dbReference type="Gene3D" id="2.10.50.10">
    <property type="entry name" value="Tumor Necrosis Factor Receptor, subunit A, domain 2"/>
    <property type="match status" value="2"/>
</dbReference>
<evidence type="ECO:0008006" key="3">
    <source>
        <dbReference type="Google" id="ProtNLM"/>
    </source>
</evidence>
<dbReference type="PANTHER" id="PTHR46104">
    <property type="entry name" value="GENE 9195-RELATED-RELATED"/>
    <property type="match status" value="1"/>
</dbReference>
<evidence type="ECO:0000313" key="2">
    <source>
        <dbReference type="Proteomes" id="UP000030746"/>
    </source>
</evidence>
<dbReference type="SMART" id="SM01411">
    <property type="entry name" value="Ephrin_rec_like"/>
    <property type="match status" value="3"/>
</dbReference>
<dbReference type="CTD" id="20230751"/>